<name>A0A0G1KEJ3_9BACT</name>
<proteinExistence type="predicted"/>
<dbReference type="AlphaFoldDB" id="A0A0G1KEJ3"/>
<feature type="region of interest" description="Disordered" evidence="1">
    <location>
        <begin position="71"/>
        <end position="91"/>
    </location>
</feature>
<evidence type="ECO:0000313" key="3">
    <source>
        <dbReference type="Proteomes" id="UP000034595"/>
    </source>
</evidence>
<comment type="caution">
    <text evidence="2">The sequence shown here is derived from an EMBL/GenBank/DDBJ whole genome shotgun (WGS) entry which is preliminary data.</text>
</comment>
<reference evidence="2 3" key="1">
    <citation type="journal article" date="2015" name="Nature">
        <title>rRNA introns, odd ribosomes, and small enigmatic genomes across a large radiation of phyla.</title>
        <authorList>
            <person name="Brown C.T."/>
            <person name="Hug L.A."/>
            <person name="Thomas B.C."/>
            <person name="Sharon I."/>
            <person name="Castelle C.J."/>
            <person name="Singh A."/>
            <person name="Wilkins M.J."/>
            <person name="Williams K.H."/>
            <person name="Banfield J.F."/>
        </authorList>
    </citation>
    <scope>NUCLEOTIDE SEQUENCE [LARGE SCALE GENOMIC DNA]</scope>
</reference>
<accession>A0A0G1KEJ3</accession>
<gene>
    <name evidence="2" type="ORF">UW78_C0002G0002</name>
</gene>
<dbReference type="Proteomes" id="UP000034595">
    <property type="component" value="Unassembled WGS sequence"/>
</dbReference>
<organism evidence="2 3">
    <name type="scientific">Candidatus Azambacteria bacterium GW2011_GWA1_44_9</name>
    <dbReference type="NCBI Taxonomy" id="1618610"/>
    <lineage>
        <taxon>Bacteria</taxon>
        <taxon>Candidatus Azamiibacteriota</taxon>
    </lineage>
</organism>
<protein>
    <submittedName>
        <fullName evidence="2">Uncharacterized protein</fullName>
    </submittedName>
</protein>
<sequence>MGYQERGLSLAPPNMPPMSEQKTSPVRTTPPAFGEPLSVVPTVDDNNRRGFLARFASIAGLITGAAISGSAMAQERPTTEDTSTLPPAPDGETVADAAMAVTGNEEGRDNPPTFIERRFRDTYRSQSGRFEFNNPPLGEIGWYLEDEQNSPEEMEQMANDFGLNSLKIAYDDSLKREAGVPVGRLVICNPPAGVSADCNNPFGFYTLNFTNGGRDLRILYNITRTDLALTPVESAAQNWGTELTVAIPLWTNKGIDSQPYKEWRDRWLSHPETPPLRLSAPLKTA</sequence>
<dbReference type="EMBL" id="LCJQ01000002">
    <property type="protein sequence ID" value="KKT82121.1"/>
    <property type="molecule type" value="Genomic_DNA"/>
</dbReference>
<evidence type="ECO:0000313" key="2">
    <source>
        <dbReference type="EMBL" id="KKT82121.1"/>
    </source>
</evidence>
<feature type="region of interest" description="Disordered" evidence="1">
    <location>
        <begin position="1"/>
        <end position="29"/>
    </location>
</feature>
<evidence type="ECO:0000256" key="1">
    <source>
        <dbReference type="SAM" id="MobiDB-lite"/>
    </source>
</evidence>